<accession>A0A249MST6</accession>
<evidence type="ECO:0000256" key="2">
    <source>
        <dbReference type="SAM" id="Phobius"/>
    </source>
</evidence>
<feature type="region of interest" description="Disordered" evidence="1">
    <location>
        <begin position="260"/>
        <end position="281"/>
    </location>
</feature>
<evidence type="ECO:0000256" key="1">
    <source>
        <dbReference type="SAM" id="MobiDB-lite"/>
    </source>
</evidence>
<dbReference type="Proteomes" id="UP000217141">
    <property type="component" value="Chromosome I"/>
</dbReference>
<evidence type="ECO:0000313" key="4">
    <source>
        <dbReference type="Proteomes" id="UP000217141"/>
    </source>
</evidence>
<keyword evidence="2" id="KW-0812">Transmembrane</keyword>
<gene>
    <name evidence="3" type="ORF">CJD35_08220</name>
</gene>
<keyword evidence="2" id="KW-1133">Transmembrane helix</keyword>
<feature type="transmembrane region" description="Helical" evidence="2">
    <location>
        <begin position="141"/>
        <end position="161"/>
    </location>
</feature>
<dbReference type="KEGG" id="shyd:CJD35_08220"/>
<dbReference type="PRINTS" id="PR01217">
    <property type="entry name" value="PRICHEXTENSN"/>
</dbReference>
<organism evidence="3 4">
    <name type="scientific">Sphingobium xenophagum</name>
    <dbReference type="NCBI Taxonomy" id="121428"/>
    <lineage>
        <taxon>Bacteria</taxon>
        <taxon>Pseudomonadati</taxon>
        <taxon>Pseudomonadota</taxon>
        <taxon>Alphaproteobacteria</taxon>
        <taxon>Sphingomonadales</taxon>
        <taxon>Sphingomonadaceae</taxon>
        <taxon>Sphingobium</taxon>
    </lineage>
</organism>
<sequence length="302" mass="30374">MLAQEIAPPPVAPTVTVPATPSAPAVAPVAAAPATPTFAPSAPVVQATPSVEERRAAAIAAAEAEAAATPAPRRAAPRSVERAAAPVAPAAMAQSAAQSTPAVASPTVTPAPAAPIVAPEPMAQAPAEPVVAEQPARTDNALLFAMGGVALLLAGLGGAALMRRRRPADAVVDDQAVAPAPMAQPMPVAATMPVEAAPEPVRPAPVAPRTAYTPAASATDEERTIAAMVAAPPSAENPFLTHAKRLRRARFLLAERQAIETPPAPRAADPVAAPAPAVDRSQTVYRFGNDGVRTGLLKPRTS</sequence>
<proteinExistence type="predicted"/>
<keyword evidence="2" id="KW-0472">Membrane</keyword>
<evidence type="ECO:0000313" key="3">
    <source>
        <dbReference type="EMBL" id="ASY44426.1"/>
    </source>
</evidence>
<reference evidence="3 4" key="1">
    <citation type="submission" date="2017-08" db="EMBL/GenBank/DDBJ databases">
        <title>Whole Genome Sequence of Sphingobium hydrophobicum C1: Insights into Adaption to the Electronic-waste Contaminated Sediment.</title>
        <authorList>
            <person name="Song D."/>
            <person name="Chen X."/>
            <person name="Xu M."/>
        </authorList>
    </citation>
    <scope>NUCLEOTIDE SEQUENCE [LARGE SCALE GENOMIC DNA]</scope>
    <source>
        <strain evidence="3 4">C1</strain>
    </source>
</reference>
<feature type="compositionally biased region" description="Low complexity" evidence="1">
    <location>
        <begin position="266"/>
        <end position="280"/>
    </location>
</feature>
<dbReference type="AlphaFoldDB" id="A0A249MST6"/>
<name>A0A249MST6_SPHXE</name>
<protein>
    <submittedName>
        <fullName evidence="3">Uncharacterized protein</fullName>
    </submittedName>
</protein>
<dbReference type="EMBL" id="CP022745">
    <property type="protein sequence ID" value="ASY44426.1"/>
    <property type="molecule type" value="Genomic_DNA"/>
</dbReference>
<feature type="region of interest" description="Disordered" evidence="1">
    <location>
        <begin position="62"/>
        <end position="82"/>
    </location>
</feature>